<name>A0A2P5Z5S0_9XANT</name>
<accession>A0A2P5Z5S0</accession>
<evidence type="ECO:0000313" key="6">
    <source>
        <dbReference type="EMBL" id="PPU83450.1"/>
    </source>
</evidence>
<dbReference type="InterPro" id="IPR004090">
    <property type="entry name" value="Chemotax_Me-accpt_rcpt"/>
</dbReference>
<comment type="caution">
    <text evidence="6">The sequence shown here is derived from an EMBL/GenBank/DDBJ whole genome shotgun (WGS) entry which is preliminary data.</text>
</comment>
<dbReference type="GO" id="GO:0005886">
    <property type="term" value="C:plasma membrane"/>
    <property type="evidence" value="ECO:0007669"/>
    <property type="project" value="TreeGrafter"/>
</dbReference>
<gene>
    <name evidence="6" type="ORF">XsacCFBP4641_06755</name>
</gene>
<dbReference type="GO" id="GO:0006935">
    <property type="term" value="P:chemotaxis"/>
    <property type="evidence" value="ECO:0007669"/>
    <property type="project" value="InterPro"/>
</dbReference>
<protein>
    <submittedName>
        <fullName evidence="6">Methyl-accepting chemotaxis protein</fullName>
    </submittedName>
</protein>
<dbReference type="STRING" id="56458.SB85_17360"/>
<evidence type="ECO:0000259" key="5">
    <source>
        <dbReference type="PROSITE" id="PS50111"/>
    </source>
</evidence>
<keyword evidence="1" id="KW-0488">Methylation</keyword>
<dbReference type="GeneID" id="93878039"/>
<dbReference type="PROSITE" id="PS50111">
    <property type="entry name" value="CHEMOTAXIS_TRANSDUC_2"/>
    <property type="match status" value="1"/>
</dbReference>
<organism evidence="6 7">
    <name type="scientific">Xanthomonas sacchari</name>
    <dbReference type="NCBI Taxonomy" id="56458"/>
    <lineage>
        <taxon>Bacteria</taxon>
        <taxon>Pseudomonadati</taxon>
        <taxon>Pseudomonadota</taxon>
        <taxon>Gammaproteobacteria</taxon>
        <taxon>Lysobacterales</taxon>
        <taxon>Lysobacteraceae</taxon>
        <taxon>Xanthomonas</taxon>
    </lineage>
</organism>
<dbReference type="EMBL" id="MDEK01000005">
    <property type="protein sequence ID" value="PPU83450.1"/>
    <property type="molecule type" value="Genomic_DNA"/>
</dbReference>
<dbReference type="AlphaFoldDB" id="A0A2P5Z5S0"/>
<comment type="similarity">
    <text evidence="3">Belongs to the methyl-accepting chemotaxis (MCP) protein family.</text>
</comment>
<evidence type="ECO:0000256" key="2">
    <source>
        <dbReference type="ARBA" id="ARBA00023224"/>
    </source>
</evidence>
<proteinExistence type="inferred from homology"/>
<reference evidence="6 7" key="1">
    <citation type="submission" date="2016-08" db="EMBL/GenBank/DDBJ databases">
        <authorList>
            <person name="Seilhamer J.J."/>
        </authorList>
    </citation>
    <scope>NUCLEOTIDE SEQUENCE [LARGE SCALE GENOMIC DNA]</scope>
    <source>
        <strain evidence="6 7">CFBP4641</strain>
    </source>
</reference>
<dbReference type="PANTHER" id="PTHR43531">
    <property type="entry name" value="PROTEIN ICFG"/>
    <property type="match status" value="1"/>
</dbReference>
<dbReference type="Gene3D" id="1.10.287.950">
    <property type="entry name" value="Methyl-accepting chemotaxis protein"/>
    <property type="match status" value="1"/>
</dbReference>
<dbReference type="SMART" id="SM00283">
    <property type="entry name" value="MA"/>
    <property type="match status" value="1"/>
</dbReference>
<dbReference type="GO" id="GO:0007165">
    <property type="term" value="P:signal transduction"/>
    <property type="evidence" value="ECO:0007669"/>
    <property type="project" value="UniProtKB-KW"/>
</dbReference>
<dbReference type="InterPro" id="IPR013656">
    <property type="entry name" value="PAS_4"/>
</dbReference>
<dbReference type="Proteomes" id="UP000247346">
    <property type="component" value="Unassembled WGS sequence"/>
</dbReference>
<dbReference type="InterPro" id="IPR004089">
    <property type="entry name" value="MCPsignal_dom"/>
</dbReference>
<feature type="domain" description="Methyl-accepting transducer" evidence="5">
    <location>
        <begin position="198"/>
        <end position="420"/>
    </location>
</feature>
<dbReference type="Pfam" id="PF00015">
    <property type="entry name" value="MCPsignal"/>
    <property type="match status" value="1"/>
</dbReference>
<dbReference type="OrthoDB" id="2489132at2"/>
<dbReference type="RefSeq" id="WP_010343384.1">
    <property type="nucleotide sequence ID" value="NZ_CP132343.1"/>
</dbReference>
<dbReference type="PRINTS" id="PR00260">
    <property type="entry name" value="CHEMTRNSDUCR"/>
</dbReference>
<evidence type="ECO:0000256" key="4">
    <source>
        <dbReference type="PROSITE-ProRule" id="PRU00284"/>
    </source>
</evidence>
<sequence length="618" mass="65541">MALFSRSPDADAAPVAGLPDAPIALLRLEPDGRVSAANRAALDLLGVPAETLLGAASEAVWGLPLSALVDSEGSWQAPGGDPARRVRYQRDRDRGGQGWLLSLPHPETAALLRDVALLGEGQPQGATSPALQALAQRIQEGAVAQALLDRVGERLTGCDLDLGLQTPLSAQETEAMPGRRLSAGFGNLAEAIRQAVALSLQIAADVPHVVAENDELARQSQTQLDALQTVLGTTRQLLQSLQEMDRDLRAVIAVAVSADDSARQGVEAAHSLGQAMQELARRSARANQVIEVIDAVAFQTNILSINASIEAVHAGPAGRGFAVVATEIRQLADRAATAARDVRSIIGETGAALQDSAASAQRTEQVLGGIGELLGRASTAMEAVAGRIATQSGEIGGIGRAVEHVVGLSRSNLQHAAQVLQRSADLAAGSETLHDCVNLFRLPADPMRQPRHARVRDLAQAAAVSIGLALEAALARGRIGEDALFSTEYVPIPGIDPPKYRTAFDALCDELLPPLQEPLLAAHPWIVFAICANVDGYVPTHNLRFSQPLSGDRARDLVGNRTKRIFADRVGRNVGRHTAPYLLQVYRRDTGQILFDLSVPVHVRGRHWGGLRVAYMLE</sequence>
<evidence type="ECO:0000256" key="1">
    <source>
        <dbReference type="ARBA" id="ARBA00022481"/>
    </source>
</evidence>
<dbReference type="SUPFAM" id="SSF55785">
    <property type="entry name" value="PYP-like sensor domain (PAS domain)"/>
    <property type="match status" value="1"/>
</dbReference>
<evidence type="ECO:0000256" key="3">
    <source>
        <dbReference type="ARBA" id="ARBA00029447"/>
    </source>
</evidence>
<dbReference type="GO" id="GO:0004888">
    <property type="term" value="F:transmembrane signaling receptor activity"/>
    <property type="evidence" value="ECO:0007669"/>
    <property type="project" value="InterPro"/>
</dbReference>
<keyword evidence="2 4" id="KW-0807">Transducer</keyword>
<dbReference type="InterPro" id="IPR051310">
    <property type="entry name" value="MCP_chemotaxis"/>
</dbReference>
<dbReference type="PANTHER" id="PTHR43531:SF14">
    <property type="entry name" value="METHYL-ACCEPTING CHEMOTAXIS PROTEIN I-RELATED"/>
    <property type="match status" value="1"/>
</dbReference>
<dbReference type="InterPro" id="IPR035965">
    <property type="entry name" value="PAS-like_dom_sf"/>
</dbReference>
<dbReference type="Pfam" id="PF08448">
    <property type="entry name" value="PAS_4"/>
    <property type="match status" value="1"/>
</dbReference>
<evidence type="ECO:0000313" key="7">
    <source>
        <dbReference type="Proteomes" id="UP000247346"/>
    </source>
</evidence>
<dbReference type="SUPFAM" id="SSF58104">
    <property type="entry name" value="Methyl-accepting chemotaxis protein (MCP) signaling domain"/>
    <property type="match status" value="1"/>
</dbReference>